<gene>
    <name evidence="1" type="ordered locus">RPE_3515</name>
</gene>
<dbReference type="InterPro" id="IPR011006">
    <property type="entry name" value="CheY-like_superfamily"/>
</dbReference>
<dbReference type="AlphaFoldDB" id="Q07KT9"/>
<dbReference type="EMBL" id="CP000463">
    <property type="protein sequence ID" value="ABJ07445.1"/>
    <property type="molecule type" value="Genomic_DNA"/>
</dbReference>
<organism evidence="1">
    <name type="scientific">Rhodopseudomonas palustris (strain BisA53)</name>
    <dbReference type="NCBI Taxonomy" id="316055"/>
    <lineage>
        <taxon>Bacteria</taxon>
        <taxon>Pseudomonadati</taxon>
        <taxon>Pseudomonadota</taxon>
        <taxon>Alphaproteobacteria</taxon>
        <taxon>Hyphomicrobiales</taxon>
        <taxon>Nitrobacteraceae</taxon>
        <taxon>Rhodopseudomonas</taxon>
    </lineage>
</organism>
<reference evidence="1" key="1">
    <citation type="submission" date="2006-09" db="EMBL/GenBank/DDBJ databases">
        <title>Complete sequence of Rhodopseudomonas palustris BisA53.</title>
        <authorList>
            <consortium name="US DOE Joint Genome Institute"/>
            <person name="Copeland A."/>
            <person name="Lucas S."/>
            <person name="Lapidus A."/>
            <person name="Barry K."/>
            <person name="Detter J.C."/>
            <person name="Glavina del Rio T."/>
            <person name="Hammon N."/>
            <person name="Israni S."/>
            <person name="Dalin E."/>
            <person name="Tice H."/>
            <person name="Pitluck S."/>
            <person name="Chain P."/>
            <person name="Malfatti S."/>
            <person name="Shin M."/>
            <person name="Vergez L."/>
            <person name="Schmutz J."/>
            <person name="Larimer F."/>
            <person name="Land M."/>
            <person name="Hauser L."/>
            <person name="Pelletier D.A."/>
            <person name="Kyrpides N."/>
            <person name="Kim E."/>
            <person name="Harwood C.S."/>
            <person name="Oda Y."/>
            <person name="Richardson P."/>
        </authorList>
    </citation>
    <scope>NUCLEOTIDE SEQUENCE [LARGE SCALE GENOMIC DNA]</scope>
    <source>
        <strain evidence="1">BisA53</strain>
    </source>
</reference>
<name>Q07KT9_RHOP5</name>
<proteinExistence type="predicted"/>
<dbReference type="HOGENOM" id="CLU_1383213_0_0_5"/>
<protein>
    <submittedName>
        <fullName evidence="1">Response regulator receiver protein</fullName>
    </submittedName>
</protein>
<accession>Q07KT9</accession>
<sequence length="197" mass="21753">MSGAYMPQKSVKTVIVDPQNLIRDVLSSLLVAYSFHIVGTCAAIRKFDDIKRTTDDVDLTILSGQSVDHALRAADVLFSACPGGKVVFLFDEMSSEEMRRLCSSPIDGCVSLHVSHDVLMRSIEFVVSDNVRIFALDETIPSKGQGQSFRRGEFAAVNRNGVSEGRGQTNGLRLEEDVFRENVSNNSVVLRGPHRRH</sequence>
<dbReference type="SUPFAM" id="SSF52172">
    <property type="entry name" value="CheY-like"/>
    <property type="match status" value="1"/>
</dbReference>
<evidence type="ECO:0000313" key="1">
    <source>
        <dbReference type="EMBL" id="ABJ07445.1"/>
    </source>
</evidence>
<dbReference type="KEGG" id="rpe:RPE_3515"/>